<dbReference type="InterPro" id="IPR011058">
    <property type="entry name" value="Cyanovirin-N"/>
</dbReference>
<protein>
    <recommendedName>
        <fullName evidence="1">Cyanovirin-N domain-containing protein</fullName>
    </recommendedName>
</protein>
<keyword evidence="3" id="KW-1185">Reference proteome</keyword>
<gene>
    <name evidence="2" type="ORF">CALCODRAFT_405359</name>
</gene>
<sequence length="56" mass="6097">ATIALDSVLGNKDGNSVWGLKAITKSARNISFDGKLLKAELRTINGDWRHSEVDLT</sequence>
<organism evidence="2 3">
    <name type="scientific">Calocera cornea HHB12733</name>
    <dbReference type="NCBI Taxonomy" id="1353952"/>
    <lineage>
        <taxon>Eukaryota</taxon>
        <taxon>Fungi</taxon>
        <taxon>Dikarya</taxon>
        <taxon>Basidiomycota</taxon>
        <taxon>Agaricomycotina</taxon>
        <taxon>Dacrymycetes</taxon>
        <taxon>Dacrymycetales</taxon>
        <taxon>Dacrymycetaceae</taxon>
        <taxon>Calocera</taxon>
    </lineage>
</organism>
<feature type="non-terminal residue" evidence="2">
    <location>
        <position position="1"/>
    </location>
</feature>
<dbReference type="Gene3D" id="2.30.60.10">
    <property type="entry name" value="Cyanovirin-N"/>
    <property type="match status" value="1"/>
</dbReference>
<dbReference type="InterPro" id="IPR036673">
    <property type="entry name" value="Cyanovirin-N_sf"/>
</dbReference>
<accession>A0A165C7G5</accession>
<dbReference type="Proteomes" id="UP000076842">
    <property type="component" value="Unassembled WGS sequence"/>
</dbReference>
<evidence type="ECO:0000313" key="3">
    <source>
        <dbReference type="Proteomes" id="UP000076842"/>
    </source>
</evidence>
<dbReference type="EMBL" id="KV424184">
    <property type="protein sequence ID" value="KZT50362.1"/>
    <property type="molecule type" value="Genomic_DNA"/>
</dbReference>
<dbReference type="InParanoid" id="A0A165C7G5"/>
<feature type="non-terminal residue" evidence="2">
    <location>
        <position position="56"/>
    </location>
</feature>
<feature type="domain" description="Cyanovirin-N" evidence="1">
    <location>
        <begin position="2"/>
        <end position="55"/>
    </location>
</feature>
<dbReference type="OrthoDB" id="2441380at2759"/>
<evidence type="ECO:0000313" key="2">
    <source>
        <dbReference type="EMBL" id="KZT50362.1"/>
    </source>
</evidence>
<proteinExistence type="predicted"/>
<evidence type="ECO:0000259" key="1">
    <source>
        <dbReference type="Pfam" id="PF08881"/>
    </source>
</evidence>
<dbReference type="SUPFAM" id="SSF51322">
    <property type="entry name" value="Cyanovirin-N"/>
    <property type="match status" value="1"/>
</dbReference>
<dbReference type="AlphaFoldDB" id="A0A165C7G5"/>
<dbReference type="Pfam" id="PF08881">
    <property type="entry name" value="CVNH"/>
    <property type="match status" value="1"/>
</dbReference>
<dbReference type="STRING" id="1353952.A0A165C7G5"/>
<name>A0A165C7G5_9BASI</name>
<reference evidence="2 3" key="1">
    <citation type="journal article" date="2016" name="Mol. Biol. Evol.">
        <title>Comparative Genomics of Early-Diverging Mushroom-Forming Fungi Provides Insights into the Origins of Lignocellulose Decay Capabilities.</title>
        <authorList>
            <person name="Nagy L.G."/>
            <person name="Riley R."/>
            <person name="Tritt A."/>
            <person name="Adam C."/>
            <person name="Daum C."/>
            <person name="Floudas D."/>
            <person name="Sun H."/>
            <person name="Yadav J.S."/>
            <person name="Pangilinan J."/>
            <person name="Larsson K.H."/>
            <person name="Matsuura K."/>
            <person name="Barry K."/>
            <person name="Labutti K."/>
            <person name="Kuo R."/>
            <person name="Ohm R.A."/>
            <person name="Bhattacharya S.S."/>
            <person name="Shirouzu T."/>
            <person name="Yoshinaga Y."/>
            <person name="Martin F.M."/>
            <person name="Grigoriev I.V."/>
            <person name="Hibbett D.S."/>
        </authorList>
    </citation>
    <scope>NUCLEOTIDE SEQUENCE [LARGE SCALE GENOMIC DNA]</scope>
    <source>
        <strain evidence="2 3">HHB12733</strain>
    </source>
</reference>